<reference evidence="1" key="1">
    <citation type="submission" date="2021-10" db="EMBL/GenBank/DDBJ databases">
        <title>Anaerobic single-cell dispensing facilitates the cultivation of human gut bacteria.</title>
        <authorList>
            <person name="Afrizal A."/>
        </authorList>
    </citation>
    <scope>NUCLEOTIDE SEQUENCE</scope>
    <source>
        <strain evidence="1">CLA-AA-H272</strain>
    </source>
</reference>
<dbReference type="SMART" id="SM01059">
    <property type="entry name" value="CAT"/>
    <property type="match status" value="1"/>
</dbReference>
<evidence type="ECO:0000313" key="2">
    <source>
        <dbReference type="Proteomes" id="UP001199319"/>
    </source>
</evidence>
<dbReference type="PANTHER" id="PTHR38474:SF1">
    <property type="entry name" value="SLR0299 PROTEIN"/>
    <property type="match status" value="1"/>
</dbReference>
<sequence length="217" mass="24941">MERRVIDMEKDPRREQFQLFSGYSFPYAGVTVQLDVTALELRLRAEHKPIFLTMLYVIHRAVNRVPELRRRIEDGQVVEYDECPVSFTEMKPDGSYAYCRMESARVPYEDYIAMGRVQQAAARQGGTIETDRRAESPSIFASCLPWLNYTSLTHPACTPADSNVRVSWGQLFMRCGMTQLSVSIQVHHALADGWHIARFYRALEEEIAALCPTEENQ</sequence>
<accession>A0AAE3DDR3</accession>
<keyword evidence="2" id="KW-1185">Reference proteome</keyword>
<dbReference type="Proteomes" id="UP001199319">
    <property type="component" value="Unassembled WGS sequence"/>
</dbReference>
<dbReference type="Gene3D" id="3.30.559.10">
    <property type="entry name" value="Chloramphenicol acetyltransferase-like domain"/>
    <property type="match status" value="1"/>
</dbReference>
<dbReference type="SUPFAM" id="SSF52777">
    <property type="entry name" value="CoA-dependent acyltransferases"/>
    <property type="match status" value="1"/>
</dbReference>
<dbReference type="Pfam" id="PF00302">
    <property type="entry name" value="CAT"/>
    <property type="match status" value="1"/>
</dbReference>
<evidence type="ECO:0000313" key="1">
    <source>
        <dbReference type="EMBL" id="MCC2129217.1"/>
    </source>
</evidence>
<comment type="caution">
    <text evidence="1">The sequence shown here is derived from an EMBL/GenBank/DDBJ whole genome shotgun (WGS) entry which is preliminary data.</text>
</comment>
<name>A0AAE3DDR3_9FIRM</name>
<proteinExistence type="predicted"/>
<dbReference type="RefSeq" id="WP_302928513.1">
    <property type="nucleotide sequence ID" value="NZ_JAJEPW010000015.1"/>
</dbReference>
<protein>
    <submittedName>
        <fullName evidence="1">Chloramphenicol acetyltransferase</fullName>
    </submittedName>
</protein>
<dbReference type="InterPro" id="IPR023213">
    <property type="entry name" value="CAT-like_dom_sf"/>
</dbReference>
<gene>
    <name evidence="1" type="ORF">LKD37_06740</name>
</gene>
<dbReference type="PANTHER" id="PTHR38474">
    <property type="entry name" value="SLR0299 PROTEIN"/>
    <property type="match status" value="1"/>
</dbReference>
<dbReference type="InterPro" id="IPR001707">
    <property type="entry name" value="Cmp_AcTrfase"/>
</dbReference>
<dbReference type="EMBL" id="JAJEPW010000015">
    <property type="protein sequence ID" value="MCC2129217.1"/>
    <property type="molecule type" value="Genomic_DNA"/>
</dbReference>
<dbReference type="GO" id="GO:0008811">
    <property type="term" value="F:chloramphenicol O-acetyltransferase activity"/>
    <property type="evidence" value="ECO:0007669"/>
    <property type="project" value="InterPro"/>
</dbReference>
<organism evidence="1 2">
    <name type="scientific">Brotocaccenecus cirricatena</name>
    <dbReference type="NCBI Taxonomy" id="3064195"/>
    <lineage>
        <taxon>Bacteria</taxon>
        <taxon>Bacillati</taxon>
        <taxon>Bacillota</taxon>
        <taxon>Clostridia</taxon>
        <taxon>Eubacteriales</taxon>
        <taxon>Oscillospiraceae</taxon>
        <taxon>Brotocaccenecus</taxon>
    </lineage>
</organism>
<dbReference type="AlphaFoldDB" id="A0AAE3DDR3"/>